<evidence type="ECO:0000256" key="7">
    <source>
        <dbReference type="ARBA" id="ARBA00023002"/>
    </source>
</evidence>
<dbReference type="PANTHER" id="PTHR20883">
    <property type="entry name" value="PHYTANOYL-COA DIOXYGENASE DOMAIN CONTAINING 1"/>
    <property type="match status" value="1"/>
</dbReference>
<dbReference type="EMBL" id="JAUZQE010000001">
    <property type="protein sequence ID" value="MDR4124513.1"/>
    <property type="molecule type" value="Genomic_DNA"/>
</dbReference>
<comment type="caution">
    <text evidence="11">The sequence shown here is derived from an EMBL/GenBank/DDBJ whole genome shotgun (WGS) entry which is preliminary data.</text>
</comment>
<dbReference type="InterPro" id="IPR008775">
    <property type="entry name" value="Phytyl_CoA_dOase-like"/>
</dbReference>
<name>A0ABU1D262_9BURK</name>
<gene>
    <name evidence="11" type="primary">thpD</name>
    <name evidence="11" type="ORF">Q8947_00740</name>
</gene>
<evidence type="ECO:0000256" key="3">
    <source>
        <dbReference type="ARBA" id="ARBA00007851"/>
    </source>
</evidence>
<keyword evidence="12" id="KW-1185">Reference proteome</keyword>
<dbReference type="Proteomes" id="UP001232156">
    <property type="component" value="Unassembled WGS sequence"/>
</dbReference>
<evidence type="ECO:0000256" key="2">
    <source>
        <dbReference type="ARBA" id="ARBA00004063"/>
    </source>
</evidence>
<evidence type="ECO:0000256" key="1">
    <source>
        <dbReference type="ARBA" id="ARBA00001954"/>
    </source>
</evidence>
<proteinExistence type="inferred from homology"/>
<dbReference type="Gene3D" id="2.60.120.620">
    <property type="entry name" value="q2cbj1_9rhob like domain"/>
    <property type="match status" value="1"/>
</dbReference>
<comment type="function">
    <text evidence="2">Involved in the biosynthesis of 5-hydroxyectoine, called compatible solute, which helps organisms to survive extreme osmotic stress by acting as a highly soluble organic osmolyte. Catalyzes the 2-oxoglutarate-dependent selective hydroxylation of L-ectoine to yield (4S,5S)-5-hydroxyectoine.</text>
</comment>
<dbReference type="EC" id="1.14.11.55" evidence="10"/>
<comment type="subunit">
    <text evidence="4">Homodimer.</text>
</comment>
<keyword evidence="5" id="KW-0479">Metal-binding</keyword>
<comment type="catalytic activity">
    <reaction evidence="9">
        <text>L-ectoine + 2-oxoglutarate + O2 = 5-hydroxyectoine + succinate + CO2</text>
        <dbReference type="Rhea" id="RHEA:45740"/>
        <dbReference type="ChEBI" id="CHEBI:15379"/>
        <dbReference type="ChEBI" id="CHEBI:16526"/>
        <dbReference type="ChEBI" id="CHEBI:16810"/>
        <dbReference type="ChEBI" id="CHEBI:30031"/>
        <dbReference type="ChEBI" id="CHEBI:58515"/>
        <dbReference type="ChEBI" id="CHEBI:85413"/>
        <dbReference type="EC" id="1.14.11.55"/>
    </reaction>
</comment>
<comment type="similarity">
    <text evidence="3">Belongs to the PhyH family. EctD subfamily.</text>
</comment>
<organism evidence="11 12">
    <name type="scientific">Yanghanlia caeni</name>
    <dbReference type="NCBI Taxonomy" id="3064283"/>
    <lineage>
        <taxon>Bacteria</taxon>
        <taxon>Pseudomonadati</taxon>
        <taxon>Pseudomonadota</taxon>
        <taxon>Betaproteobacteria</taxon>
        <taxon>Burkholderiales</taxon>
        <taxon>Alcaligenaceae</taxon>
        <taxon>Yanghanlia</taxon>
    </lineage>
</organism>
<evidence type="ECO:0000256" key="4">
    <source>
        <dbReference type="ARBA" id="ARBA00011738"/>
    </source>
</evidence>
<evidence type="ECO:0000256" key="5">
    <source>
        <dbReference type="ARBA" id="ARBA00022723"/>
    </source>
</evidence>
<dbReference type="InterPro" id="IPR012774">
    <property type="entry name" value="EctD"/>
</dbReference>
<dbReference type="SUPFAM" id="SSF51197">
    <property type="entry name" value="Clavaminate synthase-like"/>
    <property type="match status" value="1"/>
</dbReference>
<protein>
    <recommendedName>
        <fullName evidence="10">Ectoine hydroxylase</fullName>
        <ecNumber evidence="10">1.14.11.55</ecNumber>
    </recommendedName>
</protein>
<evidence type="ECO:0000313" key="12">
    <source>
        <dbReference type="Proteomes" id="UP001232156"/>
    </source>
</evidence>
<dbReference type="NCBIfam" id="TIGR02408">
    <property type="entry name" value="ectoine_ThpD"/>
    <property type="match status" value="1"/>
</dbReference>
<keyword evidence="7 11" id="KW-0560">Oxidoreductase</keyword>
<evidence type="ECO:0000256" key="9">
    <source>
        <dbReference type="ARBA" id="ARBA00049228"/>
    </source>
</evidence>
<evidence type="ECO:0000256" key="8">
    <source>
        <dbReference type="ARBA" id="ARBA00023004"/>
    </source>
</evidence>
<comment type="cofactor">
    <cofactor evidence="1">
        <name>Fe(2+)</name>
        <dbReference type="ChEBI" id="CHEBI:29033"/>
    </cofactor>
</comment>
<evidence type="ECO:0000313" key="11">
    <source>
        <dbReference type="EMBL" id="MDR4124513.1"/>
    </source>
</evidence>
<reference evidence="11 12" key="1">
    <citation type="submission" date="2023-08" db="EMBL/GenBank/DDBJ databases">
        <title>Alcaligenaceae gen. nov., a novel taxon isolated from the sludge of Yixing Pesticide Factory.</title>
        <authorList>
            <person name="Ruan L."/>
        </authorList>
    </citation>
    <scope>NUCLEOTIDE SEQUENCE [LARGE SCALE GENOMIC DNA]</scope>
    <source>
        <strain evidence="11 12">LG-2</strain>
    </source>
</reference>
<keyword evidence="8" id="KW-0408">Iron</keyword>
<accession>A0ABU1D262</accession>
<sequence>MNTETLERDTSRVDLYPSRGDSKAAIVPRKHPCVWADPATQPPVDRSLIEQYERDGFLVLRNVFTPDEVAHLQAELDRLRHQAESLERPEVITEKGSRKVRSIFKVHALSAVFAKLAADERLAGLAAYLLGDDVYLHQSRLNYKPGFHGKEFYWHSDFETWHIEDGMPLPRALSISVSLTDNTPHNGPLLVMPGSHKHYVVCEGETPPDNYQMSLQAQEVGVPSDENLAWLANDSGLVDTAGPAGSVLIFDCNLMHGSNSNITHLPRSNAFFVYNALSNAVQAPFCNQPPRPEFIATRDEITPLVVRRNTADDFRPA</sequence>
<dbReference type="GO" id="GO:0016491">
    <property type="term" value="F:oxidoreductase activity"/>
    <property type="evidence" value="ECO:0007669"/>
    <property type="project" value="UniProtKB-KW"/>
</dbReference>
<dbReference type="RefSeq" id="WP_347286188.1">
    <property type="nucleotide sequence ID" value="NZ_JAUZQE010000001.1"/>
</dbReference>
<keyword evidence="6" id="KW-0223">Dioxygenase</keyword>
<evidence type="ECO:0000256" key="10">
    <source>
        <dbReference type="NCBIfam" id="TIGR02408"/>
    </source>
</evidence>
<evidence type="ECO:0000256" key="6">
    <source>
        <dbReference type="ARBA" id="ARBA00022964"/>
    </source>
</evidence>
<dbReference type="PANTHER" id="PTHR20883:SF48">
    <property type="entry name" value="ECTOINE DIOXYGENASE"/>
    <property type="match status" value="1"/>
</dbReference>
<dbReference type="Pfam" id="PF05721">
    <property type="entry name" value="PhyH"/>
    <property type="match status" value="1"/>
</dbReference>